<dbReference type="CDD" id="cd00851">
    <property type="entry name" value="MTH1175"/>
    <property type="match status" value="1"/>
</dbReference>
<evidence type="ECO:0000259" key="1">
    <source>
        <dbReference type="Pfam" id="PF02579"/>
    </source>
</evidence>
<protein>
    <submittedName>
        <fullName evidence="2">Dinitrogenase iron-molybdenum cofactor</fullName>
    </submittedName>
</protein>
<dbReference type="Proteomes" id="UP000093954">
    <property type="component" value="Unassembled WGS sequence"/>
</dbReference>
<feature type="domain" description="Dinitrogenase iron-molybdenum cofactor biosynthesis" evidence="1">
    <location>
        <begin position="14"/>
        <end position="102"/>
    </location>
</feature>
<dbReference type="PATRIC" id="fig|1353534.3.peg.3781"/>
<dbReference type="Gene3D" id="3.30.420.130">
    <property type="entry name" value="Dinitrogenase iron-molybdenum cofactor biosynthesis domain"/>
    <property type="match status" value="1"/>
</dbReference>
<proteinExistence type="predicted"/>
<name>A0A1A6AJ59_9CLOT</name>
<keyword evidence="3" id="KW-1185">Reference proteome</keyword>
<evidence type="ECO:0000313" key="3">
    <source>
        <dbReference type="Proteomes" id="UP000093954"/>
    </source>
</evidence>
<dbReference type="PANTHER" id="PTHR42983">
    <property type="entry name" value="DINITROGENASE IRON-MOLYBDENUM COFACTOR PROTEIN-RELATED"/>
    <property type="match status" value="1"/>
</dbReference>
<dbReference type="Pfam" id="PF02579">
    <property type="entry name" value="Nitro_FeMo-Co"/>
    <property type="match status" value="1"/>
</dbReference>
<dbReference type="PANTHER" id="PTHR42983:SF1">
    <property type="entry name" value="IRON-MOLYBDENUM PROTEIN"/>
    <property type="match status" value="1"/>
</dbReference>
<dbReference type="InterPro" id="IPR003731">
    <property type="entry name" value="Di-Nase_FeMo-co_biosynth"/>
</dbReference>
<reference evidence="2 3" key="1">
    <citation type="journal article" date="2012" name="Front. Microbiol.">
        <title>Draft Genome Sequence of the Virulent Strain 01-B526 of the Fish Pathogen Aeromonas salmonicida.</title>
        <authorList>
            <person name="Charette S.J."/>
            <person name="Brochu F."/>
            <person name="Boyle B."/>
            <person name="Filion G."/>
            <person name="Tanaka K.H."/>
            <person name="Derome N."/>
        </authorList>
    </citation>
    <scope>NUCLEOTIDE SEQUENCE [LARGE SCALE GENOMIC DNA]</scope>
    <source>
        <strain evidence="2 3">P11</strain>
    </source>
</reference>
<evidence type="ECO:0000313" key="2">
    <source>
        <dbReference type="EMBL" id="OBR90110.1"/>
    </source>
</evidence>
<dbReference type="SUPFAM" id="SSF53146">
    <property type="entry name" value="Nitrogenase accessory factor-like"/>
    <property type="match status" value="1"/>
</dbReference>
<organism evidence="2 3">
    <name type="scientific">Clostridium ragsdalei P11</name>
    <dbReference type="NCBI Taxonomy" id="1353534"/>
    <lineage>
        <taxon>Bacteria</taxon>
        <taxon>Bacillati</taxon>
        <taxon>Bacillota</taxon>
        <taxon>Clostridia</taxon>
        <taxon>Eubacteriales</taxon>
        <taxon>Clostridiaceae</taxon>
        <taxon>Clostridium</taxon>
    </lineage>
</organism>
<dbReference type="InterPro" id="IPR033913">
    <property type="entry name" value="MTH1175_dom"/>
</dbReference>
<dbReference type="AlphaFoldDB" id="A0A1A6AJ59"/>
<dbReference type="RefSeq" id="WP_065079747.1">
    <property type="nucleotide sequence ID" value="NZ_LROS01000075.1"/>
</dbReference>
<dbReference type="InterPro" id="IPR036105">
    <property type="entry name" value="DiNase_FeMo-co_biosyn_sf"/>
</dbReference>
<gene>
    <name evidence="2" type="ORF">CLRAG_37170</name>
</gene>
<sequence length="117" mass="12594">MKIAISSAGKNAEDLLDSRFGRCKYFQIHDTESGEIKVIENKGQSSSGGAGIAASNQLIDEKVNAIITGNLGPNAFELVEKSGIKAYKCSSIDINSVLQKYKNNELEEIKISGPAHH</sequence>
<accession>A0A1A6AJ59</accession>
<comment type="caution">
    <text evidence="2">The sequence shown here is derived from an EMBL/GenBank/DDBJ whole genome shotgun (WGS) entry which is preliminary data.</text>
</comment>
<dbReference type="EMBL" id="LROS01000075">
    <property type="protein sequence ID" value="OBR90110.1"/>
    <property type="molecule type" value="Genomic_DNA"/>
</dbReference>